<dbReference type="Gene3D" id="1.20.120.520">
    <property type="entry name" value="nmb1532 protein domain like"/>
    <property type="match status" value="1"/>
</dbReference>
<gene>
    <name evidence="1" type="ORF">EPD60_05980</name>
</gene>
<proteinExistence type="predicted"/>
<comment type="caution">
    <text evidence="1">The sequence shown here is derived from an EMBL/GenBank/DDBJ whole genome shotgun (WGS) entry which is preliminary data.</text>
</comment>
<evidence type="ECO:0000313" key="2">
    <source>
        <dbReference type="Proteomes" id="UP000295334"/>
    </source>
</evidence>
<keyword evidence="2" id="KW-1185">Reference proteome</keyword>
<accession>A0A4R1BK84</accession>
<protein>
    <submittedName>
        <fullName evidence="1">Uncharacterized protein</fullName>
    </submittedName>
</protein>
<sequence length="226" mass="25837">MQRFNIFLLIHKGLRHLLFETATLLQQTDFANEAEAEAALDRVRETLLLFEEHARHEDHHVLPAVATYEPSVSDRFAQEHVTDHLLGQELTASVETFFLAPDAVARRERGDALRIAFNAFLVFNLQHMAKEESLLNELLWRYYDDSELQTLNARIVQSVQPWIADLAAHWMLLGNTVPDCSAWMKGVAAAAPLVVYDSLLQKAAAVLPAQRWLRLRERLENTPTFI</sequence>
<evidence type="ECO:0000313" key="1">
    <source>
        <dbReference type="EMBL" id="TCJ17734.1"/>
    </source>
</evidence>
<name>A0A4R1BK84_9BACT</name>
<organism evidence="1 2">
    <name type="scientific">Flaviaesturariibacter flavus</name>
    <dbReference type="NCBI Taxonomy" id="2502780"/>
    <lineage>
        <taxon>Bacteria</taxon>
        <taxon>Pseudomonadati</taxon>
        <taxon>Bacteroidota</taxon>
        <taxon>Chitinophagia</taxon>
        <taxon>Chitinophagales</taxon>
        <taxon>Chitinophagaceae</taxon>
        <taxon>Flaviaestuariibacter</taxon>
    </lineage>
</organism>
<reference evidence="1 2" key="1">
    <citation type="submission" date="2019-03" db="EMBL/GenBank/DDBJ databases">
        <authorList>
            <person name="Kim M.K.M."/>
        </authorList>
    </citation>
    <scope>NUCLEOTIDE SEQUENCE [LARGE SCALE GENOMIC DNA]</scope>
    <source>
        <strain evidence="1 2">17J68-12</strain>
    </source>
</reference>
<dbReference type="Proteomes" id="UP000295334">
    <property type="component" value="Unassembled WGS sequence"/>
</dbReference>
<dbReference type="EMBL" id="SJZI01000008">
    <property type="protein sequence ID" value="TCJ17734.1"/>
    <property type="molecule type" value="Genomic_DNA"/>
</dbReference>
<dbReference type="AlphaFoldDB" id="A0A4R1BK84"/>
<dbReference type="OrthoDB" id="5654170at2"/>
<dbReference type="RefSeq" id="WP_131447837.1">
    <property type="nucleotide sequence ID" value="NZ_SJZI01000008.1"/>
</dbReference>